<dbReference type="Gene3D" id="3.90.1580.10">
    <property type="entry name" value="paralog of FGE (formylglycine-generating enzyme)"/>
    <property type="match status" value="1"/>
</dbReference>
<dbReference type="EMBL" id="QRDQ01000007">
    <property type="protein sequence ID" value="RED26235.1"/>
    <property type="molecule type" value="Genomic_DNA"/>
</dbReference>
<name>A0A3D9FZ31_9FLAO</name>
<evidence type="ECO:0000313" key="5">
    <source>
        <dbReference type="Proteomes" id="UP000257004"/>
    </source>
</evidence>
<evidence type="ECO:0000313" key="4">
    <source>
        <dbReference type="EMBL" id="RED26235.1"/>
    </source>
</evidence>
<keyword evidence="2" id="KW-1133">Transmembrane helix</keyword>
<feature type="transmembrane region" description="Helical" evidence="2">
    <location>
        <begin position="6"/>
        <end position="24"/>
    </location>
</feature>
<protein>
    <submittedName>
        <fullName evidence="4">Formylglycine-generating enzyme required for sulfatase activity</fullName>
    </submittedName>
</protein>
<dbReference type="InterPro" id="IPR042095">
    <property type="entry name" value="SUMF_sf"/>
</dbReference>
<dbReference type="InterPro" id="IPR051043">
    <property type="entry name" value="Sulfatase_Mod_Factor_Kinase"/>
</dbReference>
<dbReference type="OrthoDB" id="9768004at2"/>
<feature type="region of interest" description="Disordered" evidence="1">
    <location>
        <begin position="314"/>
        <end position="333"/>
    </location>
</feature>
<evidence type="ECO:0000256" key="2">
    <source>
        <dbReference type="SAM" id="Phobius"/>
    </source>
</evidence>
<organism evidence="4 5">
    <name type="scientific">Flavobacterium cutihirudinis</name>
    <dbReference type="NCBI Taxonomy" id="1265740"/>
    <lineage>
        <taxon>Bacteria</taxon>
        <taxon>Pseudomonadati</taxon>
        <taxon>Bacteroidota</taxon>
        <taxon>Flavobacteriia</taxon>
        <taxon>Flavobacteriales</taxon>
        <taxon>Flavobacteriaceae</taxon>
        <taxon>Flavobacterium</taxon>
    </lineage>
</organism>
<evidence type="ECO:0000256" key="1">
    <source>
        <dbReference type="SAM" id="MobiDB-lite"/>
    </source>
</evidence>
<dbReference type="Proteomes" id="UP000257004">
    <property type="component" value="Unassembled WGS sequence"/>
</dbReference>
<dbReference type="AlphaFoldDB" id="A0A3D9FZ31"/>
<dbReference type="PANTHER" id="PTHR23150:SF19">
    <property type="entry name" value="FORMYLGLYCINE-GENERATING ENZYME"/>
    <property type="match status" value="1"/>
</dbReference>
<dbReference type="PANTHER" id="PTHR23150">
    <property type="entry name" value="SULFATASE MODIFYING FACTOR 1, 2"/>
    <property type="match status" value="1"/>
</dbReference>
<evidence type="ECO:0000259" key="3">
    <source>
        <dbReference type="Pfam" id="PF03781"/>
    </source>
</evidence>
<gene>
    <name evidence="4" type="ORF">BD847_0151</name>
</gene>
<comment type="caution">
    <text evidence="4">The sequence shown here is derived from an EMBL/GenBank/DDBJ whole genome shotgun (WGS) entry which is preliminary data.</text>
</comment>
<dbReference type="InterPro" id="IPR016187">
    <property type="entry name" value="CTDL_fold"/>
</dbReference>
<accession>A0A3D9FZ31</accession>
<keyword evidence="5" id="KW-1185">Reference proteome</keyword>
<dbReference type="GO" id="GO:0120147">
    <property type="term" value="F:formylglycine-generating oxidase activity"/>
    <property type="evidence" value="ECO:0007669"/>
    <property type="project" value="TreeGrafter"/>
</dbReference>
<feature type="domain" description="Sulfatase-modifying factor enzyme-like" evidence="3">
    <location>
        <begin position="67"/>
        <end position="377"/>
    </location>
</feature>
<sequence length="379" mass="42307">MKNKTYWIFALLTISIISIAYGFTKLGVSKEKKEVAMDCAETPNTTEASAFKPTIENKNKPTGKAPKGMVWIPGGEFSMGSNVEDESLCSIKGVTKDAAPIHRVYVDGYYMDQTEVTNEEYEKFVKATGYITVAEQKPTKEEFPTANEEDLITGSVIFTPTPSAVNLNNFLQWWRYEPNTDWKHPEGPQSTIKGREKYPVVHIAYEDAAAYAKWAGKRLPTEAEWEFAARGGKTGNLYAWGNSLKPNGKFQANIYQGHFPIKDGDTGEDGFKGIAPTGQYAPNAYGLYDMAGNVWEWVNDWYSVDYYKSLAESGQTAKNPQGPDAYNDPTDPTQIKRVHRGGSFLCTDQYCTRYMVGTRGKGEIRSAANHLGFRCVKSK</sequence>
<dbReference type="SUPFAM" id="SSF56436">
    <property type="entry name" value="C-type lectin-like"/>
    <property type="match status" value="1"/>
</dbReference>
<proteinExistence type="predicted"/>
<dbReference type="RefSeq" id="WP_115886349.1">
    <property type="nucleotide sequence ID" value="NZ_QRDQ01000007.1"/>
</dbReference>
<reference evidence="4 5" key="1">
    <citation type="submission" date="2018-07" db="EMBL/GenBank/DDBJ databases">
        <title>Genomic Encyclopedia of Archaeal and Bacterial Type Strains, Phase II (KMG-II): from individual species to whole genera.</title>
        <authorList>
            <person name="Goeker M."/>
        </authorList>
    </citation>
    <scope>NUCLEOTIDE SEQUENCE [LARGE SCALE GENOMIC DNA]</scope>
    <source>
        <strain evidence="4 5">DSM 25795</strain>
    </source>
</reference>
<dbReference type="InterPro" id="IPR005532">
    <property type="entry name" value="SUMF_dom"/>
</dbReference>
<keyword evidence="2" id="KW-0812">Transmembrane</keyword>
<dbReference type="Pfam" id="PF03781">
    <property type="entry name" value="FGE-sulfatase"/>
    <property type="match status" value="1"/>
</dbReference>
<keyword evidence="2" id="KW-0472">Membrane</keyword>